<keyword evidence="11" id="KW-0206">Cytoskeleton</keyword>
<evidence type="ECO:0000256" key="4">
    <source>
        <dbReference type="ARBA" id="ARBA00004657"/>
    </source>
</evidence>
<evidence type="ECO:0000256" key="3">
    <source>
        <dbReference type="ARBA" id="ARBA00004544"/>
    </source>
</evidence>
<name>A0A1D1V1K2_RAMVA</name>
<dbReference type="InterPro" id="IPR008603">
    <property type="entry name" value="DCTN4"/>
</dbReference>
<evidence type="ECO:0000256" key="12">
    <source>
        <dbReference type="ARBA" id="ARBA00034776"/>
    </source>
</evidence>
<evidence type="ECO:0000256" key="9">
    <source>
        <dbReference type="ARBA" id="ARBA00022990"/>
    </source>
</evidence>
<dbReference type="EMBL" id="BDGG01000003">
    <property type="protein sequence ID" value="GAU94720.1"/>
    <property type="molecule type" value="Genomic_DNA"/>
</dbReference>
<dbReference type="GO" id="GO:0005813">
    <property type="term" value="C:centrosome"/>
    <property type="evidence" value="ECO:0007669"/>
    <property type="project" value="UniProtKB-SubCell"/>
</dbReference>
<keyword evidence="8" id="KW-0832">Ubl conjugation</keyword>
<gene>
    <name evidence="15" type="primary">RvY_06444-1</name>
    <name evidence="15" type="synonym">RvY_06444.1</name>
    <name evidence="15" type="ORF">RvY_06444</name>
</gene>
<dbReference type="PANTHER" id="PTHR13034">
    <property type="entry name" value="DYNACTIN P62 SUBUNIT"/>
    <property type="match status" value="1"/>
</dbReference>
<keyword evidence="9" id="KW-0007">Acetylation</keyword>
<keyword evidence="10" id="KW-0175">Coiled coil</keyword>
<dbReference type="GO" id="GO:0030016">
    <property type="term" value="C:myofibril"/>
    <property type="evidence" value="ECO:0007669"/>
    <property type="project" value="UniProtKB-SubCell"/>
</dbReference>
<sequence>MKSDFPLFLELRKQISPCSSQVLVKMSTTIPTAFLPPFLAQGDKVIYSDGDVHGSVFWLHFCRHCKQLRNRNGIQEEIEVLRCTSCSETFTHSETSEKEHGCPQCFECPVCSQALIVRSSIVSSGEVAPEDLSAEAKALQEKKFHLVCRTCRWSTRSAGIPDATKQSSVVSPWNFKPSSSTHADVLALADYYRGQSITDRASMISKNQKPKKYRPGYPFIADKYKLVSVAQKRISAASAAPPDMVVLQARLPNVGYLDNLTECSDEKLLRSVSVEEAQKRLTLDKRLCYPGEQPLTAEKLLPRNKPLVVKKLSRCKACQHVMTKTDFAAAHTVKFKINSSAPLLVPTIKPCKPSLTVGKSCTFVVTVKNPFVNDIQMSFSPVPEAEVMPSWINGVAVQNVELPSTPVTILSRLCVADEKPSEGTGALAREESSFVAFRKLYTVGLKFTCTPVSKEMDNWVSFMITYDYQEVQNTLFTSASGTDLTNSSSGEPKPKEPQIQTTWITLRVDMNLGKAV</sequence>
<evidence type="ECO:0000256" key="7">
    <source>
        <dbReference type="ARBA" id="ARBA00022553"/>
    </source>
</evidence>
<keyword evidence="7" id="KW-0597">Phosphoprotein</keyword>
<dbReference type="STRING" id="947166.A0A1D1V1K2"/>
<dbReference type="Pfam" id="PF05502">
    <property type="entry name" value="Dynactin_p62"/>
    <property type="match status" value="1"/>
</dbReference>
<dbReference type="GO" id="GO:0001725">
    <property type="term" value="C:stress fiber"/>
    <property type="evidence" value="ECO:0007669"/>
    <property type="project" value="UniProtKB-SubCell"/>
</dbReference>
<keyword evidence="5" id="KW-0963">Cytoplasm</keyword>
<comment type="subunit">
    <text evidence="14">Subunit of dynactin, a multiprotein complex part of a tripartite complex with dynein and a adapter, such as BICDL1, BICD2 or HOOK3. The dynactin complex is built around ACTR1A/ACTB filament and consists of an actin-related filament composed of a shoulder domain, a pointed end and a barbed end. Its length is defined by its flexible shoulder domain. The soulder is composed of 2 DCTN1 subunits, 4 DCTN2 and 2 DCTN3. The 4 DCNT2 (via N-terminus) bind the ACTR1A filament and act as molecular rulers to determine the length. The pointed end is important for binding dynein-dynactin cargo adapters. Consists of 4 subunits: ACTR10, DCNT4, DCTN5 and DCTN6. The barbed end is composed of a CAPZA1:CAPZB heterodimers, which binds ACTR1A/ACTB filament and dynactin and stabilizes dynactin. Interacts with ATP7B, but not ATP7A, in a copper-dependent manner. Interacts with ANK2; this interaction is required for localization at costameres. Interacts with N4BP2L1.</text>
</comment>
<evidence type="ECO:0000256" key="14">
    <source>
        <dbReference type="ARBA" id="ARBA00093507"/>
    </source>
</evidence>
<evidence type="ECO:0000256" key="1">
    <source>
        <dbReference type="ARBA" id="ARBA00004300"/>
    </source>
</evidence>
<dbReference type="GO" id="GO:0005869">
    <property type="term" value="C:dynactin complex"/>
    <property type="evidence" value="ECO:0007669"/>
    <property type="project" value="InterPro"/>
</dbReference>
<evidence type="ECO:0000256" key="6">
    <source>
        <dbReference type="ARBA" id="ARBA00022499"/>
    </source>
</evidence>
<evidence type="ECO:0000256" key="5">
    <source>
        <dbReference type="ARBA" id="ARBA00022490"/>
    </source>
</evidence>
<reference evidence="15 16" key="1">
    <citation type="journal article" date="2016" name="Nat. Commun.">
        <title>Extremotolerant tardigrade genome and improved radiotolerance of human cultured cells by tardigrade-unique protein.</title>
        <authorList>
            <person name="Hashimoto T."/>
            <person name="Horikawa D.D."/>
            <person name="Saito Y."/>
            <person name="Kuwahara H."/>
            <person name="Kozuka-Hata H."/>
            <person name="Shin-I T."/>
            <person name="Minakuchi Y."/>
            <person name="Ohishi K."/>
            <person name="Motoyama A."/>
            <person name="Aizu T."/>
            <person name="Enomoto A."/>
            <person name="Kondo K."/>
            <person name="Tanaka S."/>
            <person name="Hara Y."/>
            <person name="Koshikawa S."/>
            <person name="Sagara H."/>
            <person name="Miura T."/>
            <person name="Yokobori S."/>
            <person name="Miyagawa K."/>
            <person name="Suzuki Y."/>
            <person name="Kubo T."/>
            <person name="Oyama M."/>
            <person name="Kohara Y."/>
            <person name="Fujiyama A."/>
            <person name="Arakawa K."/>
            <person name="Katayama T."/>
            <person name="Toyoda A."/>
            <person name="Kunieda T."/>
        </authorList>
    </citation>
    <scope>NUCLEOTIDE SEQUENCE [LARGE SCALE GENOMIC DNA]</scope>
    <source>
        <strain evidence="15 16">YOKOZUNA-1</strain>
    </source>
</reference>
<evidence type="ECO:0000256" key="2">
    <source>
        <dbReference type="ARBA" id="ARBA00004529"/>
    </source>
</evidence>
<evidence type="ECO:0000313" key="15">
    <source>
        <dbReference type="EMBL" id="GAU94720.1"/>
    </source>
</evidence>
<dbReference type="AlphaFoldDB" id="A0A1D1V1K2"/>
<dbReference type="PANTHER" id="PTHR13034:SF2">
    <property type="entry name" value="DYNACTIN SUBUNIT 4"/>
    <property type="match status" value="1"/>
</dbReference>
<dbReference type="OrthoDB" id="283815at2759"/>
<organism evidence="15 16">
    <name type="scientific">Ramazzottius varieornatus</name>
    <name type="common">Water bear</name>
    <name type="synonym">Tardigrade</name>
    <dbReference type="NCBI Taxonomy" id="947166"/>
    <lineage>
        <taxon>Eukaryota</taxon>
        <taxon>Metazoa</taxon>
        <taxon>Ecdysozoa</taxon>
        <taxon>Tardigrada</taxon>
        <taxon>Eutardigrada</taxon>
        <taxon>Parachela</taxon>
        <taxon>Hypsibioidea</taxon>
        <taxon>Ramazzottiidae</taxon>
        <taxon>Ramazzottius</taxon>
    </lineage>
</organism>
<evidence type="ECO:0000313" key="16">
    <source>
        <dbReference type="Proteomes" id="UP000186922"/>
    </source>
</evidence>
<accession>A0A1D1V1K2</accession>
<evidence type="ECO:0000256" key="11">
    <source>
        <dbReference type="ARBA" id="ARBA00023212"/>
    </source>
</evidence>
<comment type="similarity">
    <text evidence="12">Belongs to the dynactin subunit 4 family.</text>
</comment>
<evidence type="ECO:0000256" key="8">
    <source>
        <dbReference type="ARBA" id="ARBA00022843"/>
    </source>
</evidence>
<proteinExistence type="inferred from homology"/>
<keyword evidence="16" id="KW-1185">Reference proteome</keyword>
<dbReference type="Proteomes" id="UP000186922">
    <property type="component" value="Unassembled WGS sequence"/>
</dbReference>
<protein>
    <recommendedName>
        <fullName evidence="13">Dynactin subunit 4</fullName>
    </recommendedName>
</protein>
<comment type="subcellular location">
    <subcellularLocation>
        <location evidence="3">Cytoplasm</location>
        <location evidence="3">Cell cortex</location>
    </subcellularLocation>
    <subcellularLocation>
        <location evidence="1">Cytoplasm</location>
        <location evidence="1">Cytoskeleton</location>
        <location evidence="1">Microtubule organizing center</location>
        <location evidence="1">Centrosome</location>
    </subcellularLocation>
    <subcellularLocation>
        <location evidence="2">Cytoplasm</location>
        <location evidence="2">Cytoskeleton</location>
        <location evidence="2">Stress fiber</location>
    </subcellularLocation>
    <subcellularLocation>
        <location evidence="4">Cytoplasm</location>
        <location evidence="4">Myofibril</location>
    </subcellularLocation>
</comment>
<evidence type="ECO:0000256" key="10">
    <source>
        <dbReference type="ARBA" id="ARBA00023054"/>
    </source>
</evidence>
<comment type="caution">
    <text evidence="15">The sequence shown here is derived from an EMBL/GenBank/DDBJ whole genome shotgun (WGS) entry which is preliminary data.</text>
</comment>
<dbReference type="GO" id="GO:0005938">
    <property type="term" value="C:cell cortex"/>
    <property type="evidence" value="ECO:0007669"/>
    <property type="project" value="UniProtKB-SubCell"/>
</dbReference>
<evidence type="ECO:0000256" key="13">
    <source>
        <dbReference type="ARBA" id="ARBA00034864"/>
    </source>
</evidence>
<keyword evidence="6" id="KW-1017">Isopeptide bond</keyword>